<dbReference type="Proteomes" id="UP000007875">
    <property type="component" value="Unassembled WGS sequence"/>
</dbReference>
<dbReference type="Pfam" id="PF10238">
    <property type="entry name" value="Eapp_C"/>
    <property type="match status" value="1"/>
</dbReference>
<reference evidence="1" key="3">
    <citation type="submission" date="2025-09" db="UniProtKB">
        <authorList>
            <consortium name="Ensembl"/>
        </authorList>
    </citation>
    <scope>IDENTIFICATION</scope>
</reference>
<dbReference type="PANTHER" id="PTHR15967">
    <property type="entry name" value="E2F-ASSOCIATED PHOSPHOPROTEIN"/>
    <property type="match status" value="1"/>
</dbReference>
<dbReference type="GO" id="GO:0005634">
    <property type="term" value="C:nucleus"/>
    <property type="evidence" value="ECO:0007669"/>
    <property type="project" value="TreeGrafter"/>
</dbReference>
<dbReference type="InParanoid" id="H2YRR0"/>
<dbReference type="Ensembl" id="ENSCSAVT00000008126.1">
    <property type="protein sequence ID" value="ENSCSAVP00000008020.1"/>
    <property type="gene ID" value="ENSCSAVG00000004776.1"/>
</dbReference>
<proteinExistence type="predicted"/>
<dbReference type="STRING" id="51511.ENSCSAVP00000008020"/>
<dbReference type="GeneTree" id="ENSGT00390000001332"/>
<reference evidence="1" key="2">
    <citation type="submission" date="2025-08" db="UniProtKB">
        <authorList>
            <consortium name="Ensembl"/>
        </authorList>
    </citation>
    <scope>IDENTIFICATION</scope>
</reference>
<dbReference type="HOGENOM" id="CLU_1776817_0_0_1"/>
<dbReference type="FunCoup" id="H2YRR0">
    <property type="interactions" value="77"/>
</dbReference>
<organism evidence="1 2">
    <name type="scientific">Ciona savignyi</name>
    <name type="common">Pacific transparent sea squirt</name>
    <dbReference type="NCBI Taxonomy" id="51511"/>
    <lineage>
        <taxon>Eukaryota</taxon>
        <taxon>Metazoa</taxon>
        <taxon>Chordata</taxon>
        <taxon>Tunicata</taxon>
        <taxon>Ascidiacea</taxon>
        <taxon>Phlebobranchia</taxon>
        <taxon>Cionidae</taxon>
        <taxon>Ciona</taxon>
    </lineage>
</organism>
<evidence type="ECO:0008006" key="3">
    <source>
        <dbReference type="Google" id="ProtNLM"/>
    </source>
</evidence>
<dbReference type="eggNOG" id="KOG3395">
    <property type="taxonomic scope" value="Eukaryota"/>
</dbReference>
<accession>H2YRR0</accession>
<protein>
    <recommendedName>
        <fullName evidence="3">E2F-associated phosphoprotein</fullName>
    </recommendedName>
</protein>
<sequence length="146" mass="16319">MKKELDEKMRAVEESWIDDYNLPAEFPQSTNDAAKECTSGEPGTSEKFYNDVYFDSDEDTGDGAKVKKRVISDAELLYDPHADDKDQMWVDKQRTRGKILVKKAGSPNKSKKLDNAQLSCPACLTTVCLDCQSIICMIINSVPCLS</sequence>
<name>H2YRR0_CIOSA</name>
<evidence type="ECO:0000313" key="1">
    <source>
        <dbReference type="Ensembl" id="ENSCSAVP00000008020.1"/>
    </source>
</evidence>
<dbReference type="PANTHER" id="PTHR15967:SF0">
    <property type="entry name" value="E2F-ASSOCIATED PHOSPHOPROTEIN"/>
    <property type="match status" value="1"/>
</dbReference>
<evidence type="ECO:0000313" key="2">
    <source>
        <dbReference type="Proteomes" id="UP000007875"/>
    </source>
</evidence>
<keyword evidence="2" id="KW-1185">Reference proteome</keyword>
<dbReference type="InterPro" id="IPR019370">
    <property type="entry name" value="E2F-assoc_phosphoprotein"/>
</dbReference>
<dbReference type="AlphaFoldDB" id="H2YRR0"/>
<reference evidence="2" key="1">
    <citation type="submission" date="2003-08" db="EMBL/GenBank/DDBJ databases">
        <authorList>
            <person name="Birren B."/>
            <person name="Nusbaum C."/>
            <person name="Abebe A."/>
            <person name="Abouelleil A."/>
            <person name="Adekoya E."/>
            <person name="Ait-zahra M."/>
            <person name="Allen N."/>
            <person name="Allen T."/>
            <person name="An P."/>
            <person name="Anderson M."/>
            <person name="Anderson S."/>
            <person name="Arachchi H."/>
            <person name="Armbruster J."/>
            <person name="Bachantsang P."/>
            <person name="Baldwin J."/>
            <person name="Barry A."/>
            <person name="Bayul T."/>
            <person name="Blitshsteyn B."/>
            <person name="Bloom T."/>
            <person name="Blye J."/>
            <person name="Boguslavskiy L."/>
            <person name="Borowsky M."/>
            <person name="Boukhgalter B."/>
            <person name="Brunache A."/>
            <person name="Butler J."/>
            <person name="Calixte N."/>
            <person name="Calvo S."/>
            <person name="Camarata J."/>
            <person name="Campo K."/>
            <person name="Chang J."/>
            <person name="Cheshatsang Y."/>
            <person name="Citroen M."/>
            <person name="Collymore A."/>
            <person name="Considine T."/>
            <person name="Cook A."/>
            <person name="Cooke P."/>
            <person name="Corum B."/>
            <person name="Cuomo C."/>
            <person name="David R."/>
            <person name="Dawoe T."/>
            <person name="Degray S."/>
            <person name="Dodge S."/>
            <person name="Dooley K."/>
            <person name="Dorje P."/>
            <person name="Dorjee K."/>
            <person name="Dorris L."/>
            <person name="Duffey N."/>
            <person name="Dupes A."/>
            <person name="Elkins T."/>
            <person name="Engels R."/>
            <person name="Erickson J."/>
            <person name="Farina A."/>
            <person name="Faro S."/>
            <person name="Ferreira P."/>
            <person name="Fischer H."/>
            <person name="Fitzgerald M."/>
            <person name="Foley K."/>
            <person name="Gage D."/>
            <person name="Galagan J."/>
            <person name="Gearin G."/>
            <person name="Gnerre S."/>
            <person name="Gnirke A."/>
            <person name="Goyette A."/>
            <person name="Graham J."/>
            <person name="Grandbois E."/>
            <person name="Gyaltsen K."/>
            <person name="Hafez N."/>
            <person name="Hagopian D."/>
            <person name="Hagos B."/>
            <person name="Hall J."/>
            <person name="Hatcher B."/>
            <person name="Heller A."/>
            <person name="Higgins H."/>
            <person name="Honan T."/>
            <person name="Horn A."/>
            <person name="Houde N."/>
            <person name="Hughes L."/>
            <person name="Hulme W."/>
            <person name="Husby E."/>
            <person name="Iliev I."/>
            <person name="Jaffe D."/>
            <person name="Jones C."/>
            <person name="Kamal M."/>
            <person name="Kamat A."/>
            <person name="Kamvysselis M."/>
            <person name="Karlsson E."/>
            <person name="Kells C."/>
            <person name="Kieu A."/>
            <person name="Kisner P."/>
            <person name="Kodira C."/>
            <person name="Kulbokas E."/>
            <person name="Labutti K."/>
            <person name="Lama D."/>
            <person name="Landers T."/>
            <person name="Leger J."/>
            <person name="Levine S."/>
            <person name="Lewis D."/>
            <person name="Lewis T."/>
            <person name="Lindblad-toh K."/>
            <person name="Liu X."/>
            <person name="Lokyitsang T."/>
            <person name="Lokyitsang Y."/>
            <person name="Lucien O."/>
            <person name="Lui A."/>
            <person name="Ma L.J."/>
            <person name="Mabbitt R."/>
            <person name="Macdonald J."/>
            <person name="Maclean C."/>
            <person name="Major J."/>
            <person name="Manning J."/>
            <person name="Marabella R."/>
            <person name="Maru K."/>
            <person name="Matthews C."/>
            <person name="Mauceli E."/>
            <person name="Mccarthy M."/>
            <person name="Mcdonough S."/>
            <person name="Mcghee T."/>
            <person name="Meldrim J."/>
            <person name="Meneus L."/>
            <person name="Mesirov J."/>
            <person name="Mihalev A."/>
            <person name="Mihova T."/>
            <person name="Mikkelsen T."/>
            <person name="Mlenga V."/>
            <person name="Moru K."/>
            <person name="Mozes J."/>
            <person name="Mulrain L."/>
            <person name="Munson G."/>
            <person name="Naylor J."/>
            <person name="Newes C."/>
            <person name="Nguyen C."/>
            <person name="Nguyen N."/>
            <person name="Nguyen T."/>
            <person name="Nicol R."/>
            <person name="Nielsen C."/>
            <person name="Nizzari M."/>
            <person name="Norbu C."/>
            <person name="Norbu N."/>
            <person name="O'donnell P."/>
            <person name="Okoawo O."/>
            <person name="O'leary S."/>
            <person name="Omotosho B."/>
            <person name="O'neill K."/>
            <person name="Osman S."/>
            <person name="Parker S."/>
            <person name="Perrin D."/>
            <person name="Phunkhang P."/>
            <person name="Piqani B."/>
            <person name="Purcell S."/>
            <person name="Rachupka T."/>
            <person name="Ramasamy U."/>
            <person name="Rameau R."/>
            <person name="Ray V."/>
            <person name="Raymond C."/>
            <person name="Retta R."/>
            <person name="Richardson S."/>
            <person name="Rise C."/>
            <person name="Rodriguez J."/>
            <person name="Rogers J."/>
            <person name="Rogov P."/>
            <person name="Rutman M."/>
            <person name="Schupbach R."/>
            <person name="Seaman C."/>
            <person name="Settipalli S."/>
            <person name="Sharpe T."/>
            <person name="Sheridan J."/>
            <person name="Sherpa N."/>
            <person name="Shi J."/>
            <person name="Smirnov S."/>
            <person name="Smith C."/>
            <person name="Sougnez C."/>
            <person name="Spencer B."/>
            <person name="Stalker J."/>
            <person name="Stange-thomann N."/>
            <person name="Stavropoulos S."/>
            <person name="Stetson K."/>
            <person name="Stone C."/>
            <person name="Stone S."/>
            <person name="Stubbs M."/>
            <person name="Talamas J."/>
            <person name="Tchuinga P."/>
            <person name="Tenzing P."/>
            <person name="Tesfaye S."/>
            <person name="Theodore J."/>
            <person name="Thoulutsang Y."/>
            <person name="Topham K."/>
            <person name="Towey S."/>
            <person name="Tsamla T."/>
            <person name="Tsomo N."/>
            <person name="Vallee D."/>
            <person name="Vassiliev H."/>
            <person name="Venkataraman V."/>
            <person name="Vinson J."/>
            <person name="Vo A."/>
            <person name="Wade C."/>
            <person name="Wang S."/>
            <person name="Wangchuk T."/>
            <person name="Wangdi T."/>
            <person name="Whittaker C."/>
            <person name="Wilkinson J."/>
            <person name="Wu Y."/>
            <person name="Wyman D."/>
            <person name="Yadav S."/>
            <person name="Yang S."/>
            <person name="Yang X."/>
            <person name="Yeager S."/>
            <person name="Yee E."/>
            <person name="Young G."/>
            <person name="Zainoun J."/>
            <person name="Zembeck L."/>
            <person name="Zimmer A."/>
            <person name="Zody M."/>
            <person name="Lander E."/>
        </authorList>
    </citation>
    <scope>NUCLEOTIDE SEQUENCE [LARGE SCALE GENOMIC DNA]</scope>
</reference>